<keyword evidence="3" id="KW-0804">Transcription</keyword>
<dbReference type="Proteomes" id="UP000812982">
    <property type="component" value="Unassembled WGS sequence"/>
</dbReference>
<dbReference type="PANTHER" id="PTHR47506:SF3">
    <property type="entry name" value="HTH-TYPE TRANSCRIPTIONAL REGULATOR LMRA"/>
    <property type="match status" value="1"/>
</dbReference>
<dbReference type="PROSITE" id="PS50977">
    <property type="entry name" value="HTH_TETR_2"/>
    <property type="match status" value="1"/>
</dbReference>
<name>A0ABS6KFY5_9MYCO</name>
<keyword evidence="2 4" id="KW-0238">DNA-binding</keyword>
<evidence type="ECO:0000256" key="4">
    <source>
        <dbReference type="PROSITE-ProRule" id="PRU00335"/>
    </source>
</evidence>
<feature type="region of interest" description="Disordered" evidence="5">
    <location>
        <begin position="1"/>
        <end position="20"/>
    </location>
</feature>
<dbReference type="InterPro" id="IPR054156">
    <property type="entry name" value="YxaF_TetR_C"/>
</dbReference>
<feature type="DNA-binding region" description="H-T-H motif" evidence="4">
    <location>
        <begin position="39"/>
        <end position="58"/>
    </location>
</feature>
<dbReference type="Pfam" id="PF00440">
    <property type="entry name" value="TetR_N"/>
    <property type="match status" value="1"/>
</dbReference>
<gene>
    <name evidence="7" type="ORF">FR943_01185</name>
</gene>
<evidence type="ECO:0000313" key="7">
    <source>
        <dbReference type="EMBL" id="MBU9762465.1"/>
    </source>
</evidence>
<protein>
    <submittedName>
        <fullName evidence="7">TetR/AcrR family transcriptional regulator</fullName>
    </submittedName>
</protein>
<evidence type="ECO:0000256" key="1">
    <source>
        <dbReference type="ARBA" id="ARBA00023015"/>
    </source>
</evidence>
<reference evidence="7 8" key="1">
    <citation type="journal article" date="2021" name="Sci. Rep.">
        <title>Phenotypic and genomic hallmarks of a novel, potentially pathogenic rapidly growing Mycobacterium species related to the Mycobacterium fortuitum complex.</title>
        <authorList>
            <person name="Gharbi R."/>
            <person name="Khanna V."/>
            <person name="Frigui W."/>
            <person name="Mhenni B."/>
            <person name="Brosch R."/>
            <person name="Mardassi H."/>
        </authorList>
    </citation>
    <scope>NUCLEOTIDE SEQUENCE [LARGE SCALE GENOMIC DNA]</scope>
    <source>
        <strain evidence="7 8">TNTM28</strain>
    </source>
</reference>
<dbReference type="Pfam" id="PF21993">
    <property type="entry name" value="TetR_C_13_2"/>
    <property type="match status" value="1"/>
</dbReference>
<proteinExistence type="predicted"/>
<comment type="caution">
    <text evidence="7">The sequence shown here is derived from an EMBL/GenBank/DDBJ whole genome shotgun (WGS) entry which is preliminary data.</text>
</comment>
<evidence type="ECO:0000313" key="8">
    <source>
        <dbReference type="Proteomes" id="UP000812982"/>
    </source>
</evidence>
<dbReference type="EMBL" id="VOMB01000002">
    <property type="protein sequence ID" value="MBU9762465.1"/>
    <property type="molecule type" value="Genomic_DNA"/>
</dbReference>
<sequence length="222" mass="23595">MTGSPDTATKPRNKRGSTRARMLGSAVEVLRERGAAGVTIDEVLTRSGAPRGSVYHHFPGGRRQILIEALEFAADTISGVIDAETLDNPGDLVHRFVEFWEQVLTGSDFTAGCPVVAAALGSPDDEPELTAAASAIFDRWRTSLTGAFTADGFTGSDAASLAVMCLAALEGAVVLCRSSRSVQPLHDVARQLEFLILSREFVRRNGVPRINRPAAPGPTGHK</sequence>
<dbReference type="RefSeq" id="WP_217154461.1">
    <property type="nucleotide sequence ID" value="NZ_VOMB01000002.1"/>
</dbReference>
<keyword evidence="8" id="KW-1185">Reference proteome</keyword>
<evidence type="ECO:0000256" key="2">
    <source>
        <dbReference type="ARBA" id="ARBA00023125"/>
    </source>
</evidence>
<feature type="domain" description="HTH tetR-type" evidence="6">
    <location>
        <begin position="16"/>
        <end position="76"/>
    </location>
</feature>
<keyword evidence="1" id="KW-0805">Transcription regulation</keyword>
<evidence type="ECO:0000256" key="3">
    <source>
        <dbReference type="ARBA" id="ARBA00023163"/>
    </source>
</evidence>
<organism evidence="7 8">
    <name type="scientific">[Mycobacterium] fortunisiensis</name>
    <dbReference type="NCBI Taxonomy" id="2600579"/>
    <lineage>
        <taxon>Bacteria</taxon>
        <taxon>Bacillati</taxon>
        <taxon>Actinomycetota</taxon>
        <taxon>Actinomycetes</taxon>
        <taxon>Mycobacteriales</taxon>
        <taxon>Mycobacteriaceae</taxon>
        <taxon>Mycolicibacterium</taxon>
    </lineage>
</organism>
<dbReference type="InterPro" id="IPR001647">
    <property type="entry name" value="HTH_TetR"/>
</dbReference>
<evidence type="ECO:0000259" key="6">
    <source>
        <dbReference type="PROSITE" id="PS50977"/>
    </source>
</evidence>
<dbReference type="PANTHER" id="PTHR47506">
    <property type="entry name" value="TRANSCRIPTIONAL REGULATORY PROTEIN"/>
    <property type="match status" value="1"/>
</dbReference>
<accession>A0ABS6KFY5</accession>
<evidence type="ECO:0000256" key="5">
    <source>
        <dbReference type="SAM" id="MobiDB-lite"/>
    </source>
</evidence>